<dbReference type="Proteomes" id="UP000612456">
    <property type="component" value="Unassembled WGS sequence"/>
</dbReference>
<sequence>MVFLIALLLLLMAFTKPSSKDYKMFLQNVQGLKCNPADSSNCFHSENDLLASHLTHLFFYMTAESYIFGDVDNKICVIGIFNHFFVIENNLHPDSDKN</sequence>
<accession>A0A916YVF0</accession>
<comment type="caution">
    <text evidence="1">The sequence shown here is derived from an EMBL/GenBank/DDBJ whole genome shotgun (WGS) entry which is preliminary data.</text>
</comment>
<evidence type="ECO:0000313" key="1">
    <source>
        <dbReference type="EMBL" id="GGD62683.1"/>
    </source>
</evidence>
<keyword evidence="2" id="KW-1185">Reference proteome</keyword>
<organism evidence="1 2">
    <name type="scientific">Paenibacillus nasutitermitis</name>
    <dbReference type="NCBI Taxonomy" id="1652958"/>
    <lineage>
        <taxon>Bacteria</taxon>
        <taxon>Bacillati</taxon>
        <taxon>Bacillota</taxon>
        <taxon>Bacilli</taxon>
        <taxon>Bacillales</taxon>
        <taxon>Paenibacillaceae</taxon>
        <taxon>Paenibacillus</taxon>
    </lineage>
</organism>
<evidence type="ECO:0000313" key="2">
    <source>
        <dbReference type="Proteomes" id="UP000612456"/>
    </source>
</evidence>
<gene>
    <name evidence="1" type="ORF">GCM10010911_20600</name>
</gene>
<reference evidence="1" key="1">
    <citation type="journal article" date="2014" name="Int. J. Syst. Evol. Microbiol.">
        <title>Complete genome sequence of Corynebacterium casei LMG S-19264T (=DSM 44701T), isolated from a smear-ripened cheese.</title>
        <authorList>
            <consortium name="US DOE Joint Genome Institute (JGI-PGF)"/>
            <person name="Walter F."/>
            <person name="Albersmeier A."/>
            <person name="Kalinowski J."/>
            <person name="Ruckert C."/>
        </authorList>
    </citation>
    <scope>NUCLEOTIDE SEQUENCE</scope>
    <source>
        <strain evidence="1">CGMCC 1.15178</strain>
    </source>
</reference>
<name>A0A916YVF0_9BACL</name>
<protein>
    <submittedName>
        <fullName evidence="1">Uncharacterized protein</fullName>
    </submittedName>
</protein>
<dbReference type="AlphaFoldDB" id="A0A916YVF0"/>
<proteinExistence type="predicted"/>
<dbReference type="EMBL" id="BMHP01000002">
    <property type="protein sequence ID" value="GGD62683.1"/>
    <property type="molecule type" value="Genomic_DNA"/>
</dbReference>
<reference evidence="1" key="2">
    <citation type="submission" date="2020-09" db="EMBL/GenBank/DDBJ databases">
        <authorList>
            <person name="Sun Q."/>
            <person name="Zhou Y."/>
        </authorList>
    </citation>
    <scope>NUCLEOTIDE SEQUENCE</scope>
    <source>
        <strain evidence="1">CGMCC 1.15178</strain>
    </source>
</reference>